<dbReference type="Proteomes" id="UP000002357">
    <property type="component" value="Plasmid pSCL4"/>
</dbReference>
<organism evidence="2 3">
    <name type="scientific">Streptomyces clavuligerus</name>
    <dbReference type="NCBI Taxonomy" id="1901"/>
    <lineage>
        <taxon>Bacteria</taxon>
        <taxon>Bacillati</taxon>
        <taxon>Actinomycetota</taxon>
        <taxon>Actinomycetes</taxon>
        <taxon>Kitasatosporales</taxon>
        <taxon>Streptomycetaceae</taxon>
        <taxon>Streptomyces</taxon>
    </lineage>
</organism>
<evidence type="ECO:0000313" key="3">
    <source>
        <dbReference type="Proteomes" id="UP000002357"/>
    </source>
</evidence>
<geneLocation type="plasmid" evidence="2 3">
    <name>pSCL4</name>
</geneLocation>
<evidence type="ECO:0000256" key="1">
    <source>
        <dbReference type="SAM" id="MobiDB-lite"/>
    </source>
</evidence>
<accession>B5GTM8</accession>
<gene>
    <name evidence="2" type="ORF">SCLAV_p0608</name>
</gene>
<dbReference type="RefSeq" id="WP_003955172.1">
    <property type="nucleotide sequence ID" value="NZ_CM000914.1"/>
</dbReference>
<sequence>MERVDVAVDAAVTGGGQSRPATARALPGREPGPVVPEASGRAVGSWPRSCDSLTPNSPRGAGRAAARAARRPAARAGVTPRPLIRYMST</sequence>
<protein>
    <submittedName>
        <fullName evidence="2">Uncharacterized protein</fullName>
    </submittedName>
</protein>
<dbReference type="EMBL" id="CM000914">
    <property type="protein sequence ID" value="EFG04095.2"/>
    <property type="molecule type" value="Genomic_DNA"/>
</dbReference>
<feature type="compositionally biased region" description="Low complexity" evidence="1">
    <location>
        <begin position="58"/>
        <end position="67"/>
    </location>
</feature>
<keyword evidence="2" id="KW-0614">Plasmid</keyword>
<evidence type="ECO:0000313" key="2">
    <source>
        <dbReference type="EMBL" id="EFG04095.2"/>
    </source>
</evidence>
<reference evidence="2 3" key="1">
    <citation type="journal article" date="2010" name="Genome Biol. Evol.">
        <title>The sequence of a 1.8-mb bacterial linear plasmid reveals a rich evolutionary reservoir of secondary metabolic pathways.</title>
        <authorList>
            <person name="Medema M.H."/>
            <person name="Trefzer A."/>
            <person name="Kovalchuk A."/>
            <person name="van den Berg M."/>
            <person name="Mueller U."/>
            <person name="Heijne W."/>
            <person name="Wu L."/>
            <person name="Alam M.T."/>
            <person name="Ronning C.M."/>
            <person name="Nierman W.C."/>
            <person name="Bovenberg R.A.L."/>
            <person name="Breitling R."/>
            <person name="Takano E."/>
        </authorList>
    </citation>
    <scope>NUCLEOTIDE SEQUENCE [LARGE SCALE GENOMIC DNA]</scope>
    <source>
        <strain evidence="3">ATCC 27064 / DSM 738 / JCM 4710 / NBRC 13307 / NCIMB 12785 / NRRL 3585 / VKM Ac-602</strain>
        <plasmid evidence="2">pSCL4</plasmid>
    </source>
</reference>
<dbReference type="GeneID" id="93733742"/>
<proteinExistence type="predicted"/>
<name>B5GTM8_STRCL</name>
<keyword evidence="3" id="KW-1185">Reference proteome</keyword>
<dbReference type="AlphaFoldDB" id="B5GTM8"/>
<feature type="region of interest" description="Disordered" evidence="1">
    <location>
        <begin position="1"/>
        <end position="89"/>
    </location>
</feature>